<keyword evidence="6" id="KW-1185">Reference proteome</keyword>
<dbReference type="Proteomes" id="UP000595841">
    <property type="component" value="Chromosome"/>
</dbReference>
<keyword evidence="3" id="KW-0786">Thiamine pyrophosphate</keyword>
<dbReference type="AlphaFoldDB" id="A0A974PD34"/>
<dbReference type="InterPro" id="IPR029061">
    <property type="entry name" value="THDP-binding"/>
</dbReference>
<evidence type="ECO:0000313" key="5">
    <source>
        <dbReference type="EMBL" id="QQZ61057.1"/>
    </source>
</evidence>
<dbReference type="EMBL" id="CP068595">
    <property type="protein sequence ID" value="QQZ61057.1"/>
    <property type="molecule type" value="Genomic_DNA"/>
</dbReference>
<dbReference type="GO" id="GO:0004739">
    <property type="term" value="F:pyruvate dehydrogenase (acetyl-transferring) activity"/>
    <property type="evidence" value="ECO:0007669"/>
    <property type="project" value="TreeGrafter"/>
</dbReference>
<dbReference type="KEGG" id="pson:JI735_32455"/>
<reference evidence="5 6" key="1">
    <citation type="submission" date="2021-01" db="EMBL/GenBank/DDBJ databases">
        <title>Whole genome sequence of Paenibacillus sonchi LMG 24727 for comparative genomics.</title>
        <authorList>
            <person name="Lee G."/>
            <person name="Kim M.-J."/>
            <person name="Lim K."/>
            <person name="Shin J.-H."/>
        </authorList>
    </citation>
    <scope>NUCLEOTIDE SEQUENCE [LARGE SCALE GENOMIC DNA]</scope>
    <source>
        <strain evidence="5 6">LMG 24727</strain>
    </source>
</reference>
<sequence>MRAKSRGGIHLRISKELLSGMYRKMLSIRKFEKTASTFFAEGKIPGFVHLYIGEEAIAVGACANLRDDDYITSTHRGHGHIVAKGGNLKYMMAELFGKETGYCKGKGGSMHIADAELGILGANGIVGAGHLIATGAAWSASYRGSDQVSVCFFGDASTNQSTFHEAMNLASLWKLPVIFVCENNLYGISVSQARHQTIKDISKRGEGYCMPSFTADGNDVVTVYEHVQKAVRRARNGEGPTLLEFKTYRQHGHFEGDPGAYRPKEEVEAWLQKDPIPRFEKYLTENKLMTADELKQIGDEVDGEIQEALDFAFASGYPALEASVQGIYSDIVEEARSR</sequence>
<evidence type="ECO:0000313" key="6">
    <source>
        <dbReference type="Proteomes" id="UP000595841"/>
    </source>
</evidence>
<name>A0A974PD34_9BACL</name>
<gene>
    <name evidence="5" type="ORF">JI735_32455</name>
</gene>
<dbReference type="GO" id="GO:0006086">
    <property type="term" value="P:pyruvate decarboxylation to acetyl-CoA"/>
    <property type="evidence" value="ECO:0007669"/>
    <property type="project" value="TreeGrafter"/>
</dbReference>
<dbReference type="Pfam" id="PF00676">
    <property type="entry name" value="E1_dh"/>
    <property type="match status" value="1"/>
</dbReference>
<accession>A0A974PD34</accession>
<dbReference type="Gene3D" id="3.40.50.970">
    <property type="match status" value="1"/>
</dbReference>
<evidence type="ECO:0000256" key="2">
    <source>
        <dbReference type="ARBA" id="ARBA00023002"/>
    </source>
</evidence>
<dbReference type="PANTHER" id="PTHR11516">
    <property type="entry name" value="PYRUVATE DEHYDROGENASE E1 COMPONENT, ALPHA SUBUNIT BACTERIAL AND ORGANELLAR"/>
    <property type="match status" value="1"/>
</dbReference>
<feature type="domain" description="Dehydrogenase E1 component" evidence="4">
    <location>
        <begin position="23"/>
        <end position="319"/>
    </location>
</feature>
<dbReference type="CDD" id="cd02000">
    <property type="entry name" value="TPP_E1_PDC_ADC_BCADC"/>
    <property type="match status" value="1"/>
</dbReference>
<organism evidence="5 6">
    <name type="scientific">Paenibacillus sonchi</name>
    <dbReference type="NCBI Taxonomy" id="373687"/>
    <lineage>
        <taxon>Bacteria</taxon>
        <taxon>Bacillati</taxon>
        <taxon>Bacillota</taxon>
        <taxon>Bacilli</taxon>
        <taxon>Bacillales</taxon>
        <taxon>Paenibacillaceae</taxon>
        <taxon>Paenibacillus</taxon>
        <taxon>Paenibacillus sonchi group</taxon>
    </lineage>
</organism>
<protein>
    <submittedName>
        <fullName evidence="5">Thiamine pyrophosphate-dependent dehydrogenase E1 component subunit alpha</fullName>
    </submittedName>
</protein>
<proteinExistence type="predicted"/>
<dbReference type="PANTHER" id="PTHR11516:SF60">
    <property type="entry name" value="PYRUVATE DEHYDROGENASE E1 COMPONENT SUBUNIT ALPHA"/>
    <property type="match status" value="1"/>
</dbReference>
<comment type="cofactor">
    <cofactor evidence="1">
        <name>thiamine diphosphate</name>
        <dbReference type="ChEBI" id="CHEBI:58937"/>
    </cofactor>
</comment>
<keyword evidence="2" id="KW-0560">Oxidoreductase</keyword>
<evidence type="ECO:0000259" key="4">
    <source>
        <dbReference type="Pfam" id="PF00676"/>
    </source>
</evidence>
<dbReference type="SUPFAM" id="SSF52518">
    <property type="entry name" value="Thiamin diphosphate-binding fold (THDP-binding)"/>
    <property type="match status" value="1"/>
</dbReference>
<dbReference type="InterPro" id="IPR050642">
    <property type="entry name" value="PDH_E1_Alpha_Subunit"/>
</dbReference>
<evidence type="ECO:0000256" key="1">
    <source>
        <dbReference type="ARBA" id="ARBA00001964"/>
    </source>
</evidence>
<evidence type="ECO:0000256" key="3">
    <source>
        <dbReference type="ARBA" id="ARBA00023052"/>
    </source>
</evidence>
<dbReference type="InterPro" id="IPR001017">
    <property type="entry name" value="DH_E1"/>
</dbReference>